<evidence type="ECO:0000256" key="4">
    <source>
        <dbReference type="ARBA" id="ARBA00022825"/>
    </source>
</evidence>
<keyword evidence="2 5" id="KW-0645">Protease</keyword>
<comment type="similarity">
    <text evidence="1 5">Belongs to the peptidase S8 family.</text>
</comment>
<dbReference type="InterPro" id="IPR050131">
    <property type="entry name" value="Peptidase_S8_subtilisin-like"/>
</dbReference>
<keyword evidence="6" id="KW-0812">Transmembrane</keyword>
<feature type="signal peptide" evidence="7">
    <location>
        <begin position="1"/>
        <end position="18"/>
    </location>
</feature>
<dbReference type="InterPro" id="IPR034193">
    <property type="entry name" value="PCSK9_ProteinaseK-like"/>
</dbReference>
<evidence type="ECO:0000256" key="1">
    <source>
        <dbReference type="ARBA" id="ARBA00011073"/>
    </source>
</evidence>
<dbReference type="OrthoDB" id="206201at2759"/>
<gene>
    <name evidence="9" type="ORF">LADA_0H02190G</name>
</gene>
<feature type="active site" description="Charge relay system" evidence="5">
    <location>
        <position position="134"/>
    </location>
</feature>
<feature type="domain" description="Peptidase S8/S53" evidence="8">
    <location>
        <begin position="126"/>
        <end position="341"/>
    </location>
</feature>
<organism evidence="9 10">
    <name type="scientific">Lachancea dasiensis</name>
    <dbReference type="NCBI Taxonomy" id="1072105"/>
    <lineage>
        <taxon>Eukaryota</taxon>
        <taxon>Fungi</taxon>
        <taxon>Dikarya</taxon>
        <taxon>Ascomycota</taxon>
        <taxon>Saccharomycotina</taxon>
        <taxon>Saccharomycetes</taxon>
        <taxon>Saccharomycetales</taxon>
        <taxon>Saccharomycetaceae</taxon>
        <taxon>Lachancea</taxon>
    </lineage>
</organism>
<keyword evidence="6" id="KW-0472">Membrane</keyword>
<dbReference type="InterPro" id="IPR015500">
    <property type="entry name" value="Peptidase_S8_subtilisin-rel"/>
</dbReference>
<evidence type="ECO:0000256" key="2">
    <source>
        <dbReference type="ARBA" id="ARBA00022670"/>
    </source>
</evidence>
<evidence type="ECO:0000259" key="8">
    <source>
        <dbReference type="Pfam" id="PF00082"/>
    </source>
</evidence>
<dbReference type="PANTHER" id="PTHR43806">
    <property type="entry name" value="PEPTIDASE S8"/>
    <property type="match status" value="1"/>
</dbReference>
<dbReference type="InterPro" id="IPR036852">
    <property type="entry name" value="Peptidase_S8/S53_dom_sf"/>
</dbReference>
<dbReference type="Gene3D" id="3.40.50.200">
    <property type="entry name" value="Peptidase S8/S53 domain"/>
    <property type="match status" value="1"/>
</dbReference>
<dbReference type="GO" id="GO:0004252">
    <property type="term" value="F:serine-type endopeptidase activity"/>
    <property type="evidence" value="ECO:0007669"/>
    <property type="project" value="UniProtKB-UniRule"/>
</dbReference>
<evidence type="ECO:0000256" key="7">
    <source>
        <dbReference type="SAM" id="SignalP"/>
    </source>
</evidence>
<keyword evidence="6" id="KW-1133">Transmembrane helix</keyword>
<feature type="active site" description="Charge relay system" evidence="5">
    <location>
        <position position="324"/>
    </location>
</feature>
<evidence type="ECO:0000313" key="9">
    <source>
        <dbReference type="EMBL" id="SCU96682.1"/>
    </source>
</evidence>
<keyword evidence="4 5" id="KW-0720">Serine protease</keyword>
<reference evidence="9 10" key="1">
    <citation type="submission" date="2016-03" db="EMBL/GenBank/DDBJ databases">
        <authorList>
            <person name="Devillers H."/>
        </authorList>
    </citation>
    <scope>NUCLEOTIDE SEQUENCE [LARGE SCALE GENOMIC DNA]</scope>
    <source>
        <strain evidence="9">CBS 10888</strain>
    </source>
</reference>
<dbReference type="STRING" id="1266660.A0A1G4JZN6"/>
<feature type="transmembrane region" description="Helical" evidence="6">
    <location>
        <begin position="325"/>
        <end position="345"/>
    </location>
</feature>
<dbReference type="Proteomes" id="UP000190274">
    <property type="component" value="Chromosome H"/>
</dbReference>
<dbReference type="Pfam" id="PF00082">
    <property type="entry name" value="Peptidase_S8"/>
    <property type="match status" value="1"/>
</dbReference>
<feature type="active site" description="Charge relay system" evidence="5">
    <location>
        <position position="167"/>
    </location>
</feature>
<dbReference type="PROSITE" id="PS00137">
    <property type="entry name" value="SUBTILASE_HIS"/>
    <property type="match status" value="1"/>
</dbReference>
<name>A0A1G4JZN6_9SACH</name>
<dbReference type="GO" id="GO:0006508">
    <property type="term" value="P:proteolysis"/>
    <property type="evidence" value="ECO:0007669"/>
    <property type="project" value="UniProtKB-KW"/>
</dbReference>
<dbReference type="InterPro" id="IPR022398">
    <property type="entry name" value="Peptidase_S8_His-AS"/>
</dbReference>
<evidence type="ECO:0000313" key="10">
    <source>
        <dbReference type="Proteomes" id="UP000190274"/>
    </source>
</evidence>
<protein>
    <submittedName>
        <fullName evidence="9">LADA_0H02190g1_1</fullName>
    </submittedName>
</protein>
<keyword evidence="7" id="KW-0732">Signal</keyword>
<sequence>MRGITIAASVLCVSAASATRFIAQVSDNAVMSEIMGQHFEQMSNDNGLGAIMIGRTFQAIYGDFPERLLESMYYDGRIMAMSMDRVLTPEEYIVQAPAPPHLARLSQKAPLRTGDTSYVYHSNAGIGVDVYLLDTGINDSYPGFEGRVQKIADFASEPVIKGDPHGHGTAVAGVIGSSYFGVAKKCNLFDVRVADSDGRASLIGTIRALEHVTKLATITNRPSLVVIPYSMAKNVILNAAVEAVIRDLSIPVIVAGGNSNQNACNFSPASAYGALTIGSVDVANNDEVAPFTNYGECVDVFAAGVNISTVGWDGSFELLKSGTSMSAGIASGLVAYFMSVGFYGMDSVNRVKMLSATEIIPNMTLKCPSTRNALLQNI</sequence>
<evidence type="ECO:0000256" key="3">
    <source>
        <dbReference type="ARBA" id="ARBA00022801"/>
    </source>
</evidence>
<proteinExistence type="inferred from homology"/>
<feature type="chain" id="PRO_5009236280" evidence="7">
    <location>
        <begin position="19"/>
        <end position="378"/>
    </location>
</feature>
<dbReference type="EMBL" id="LT598461">
    <property type="protein sequence ID" value="SCU96682.1"/>
    <property type="molecule type" value="Genomic_DNA"/>
</dbReference>
<dbReference type="PANTHER" id="PTHR43806:SF13">
    <property type="entry name" value="SUBTILASE-TYPE PROTEINASE RRT12"/>
    <property type="match status" value="1"/>
</dbReference>
<keyword evidence="3 5" id="KW-0378">Hydrolase</keyword>
<dbReference type="SUPFAM" id="SSF52743">
    <property type="entry name" value="Subtilisin-like"/>
    <property type="match status" value="1"/>
</dbReference>
<dbReference type="PRINTS" id="PR00723">
    <property type="entry name" value="SUBTILISIN"/>
</dbReference>
<keyword evidence="10" id="KW-1185">Reference proteome</keyword>
<dbReference type="PROSITE" id="PS51892">
    <property type="entry name" value="SUBTILASE"/>
    <property type="match status" value="1"/>
</dbReference>
<evidence type="ECO:0000256" key="6">
    <source>
        <dbReference type="SAM" id="Phobius"/>
    </source>
</evidence>
<evidence type="ECO:0000256" key="5">
    <source>
        <dbReference type="PROSITE-ProRule" id="PRU01240"/>
    </source>
</evidence>
<dbReference type="AlphaFoldDB" id="A0A1G4JZN6"/>
<dbReference type="InterPro" id="IPR000209">
    <property type="entry name" value="Peptidase_S8/S53_dom"/>
</dbReference>
<accession>A0A1G4JZN6</accession>
<dbReference type="CDD" id="cd04077">
    <property type="entry name" value="Peptidases_S8_PCSK9_ProteinaseK_like"/>
    <property type="match status" value="1"/>
</dbReference>